<dbReference type="PIRSF" id="PIRSF017082">
    <property type="entry name" value="YflP"/>
    <property type="match status" value="1"/>
</dbReference>
<name>A0ABZ0PFY7_9PROT</name>
<dbReference type="Pfam" id="PF03401">
    <property type="entry name" value="TctC"/>
    <property type="match status" value="1"/>
</dbReference>
<dbReference type="InterPro" id="IPR042100">
    <property type="entry name" value="Bug_dom1"/>
</dbReference>
<dbReference type="PANTHER" id="PTHR42928">
    <property type="entry name" value="TRICARBOXYLATE-BINDING PROTEIN"/>
    <property type="match status" value="1"/>
</dbReference>
<feature type="chain" id="PRO_5045623901" evidence="2">
    <location>
        <begin position="21"/>
        <end position="311"/>
    </location>
</feature>
<organism evidence="3 4">
    <name type="scientific">Sediminicoccus rosea</name>
    <dbReference type="NCBI Taxonomy" id="1225128"/>
    <lineage>
        <taxon>Bacteria</taxon>
        <taxon>Pseudomonadati</taxon>
        <taxon>Pseudomonadota</taxon>
        <taxon>Alphaproteobacteria</taxon>
        <taxon>Acetobacterales</taxon>
        <taxon>Roseomonadaceae</taxon>
        <taxon>Sediminicoccus</taxon>
    </lineage>
</organism>
<comment type="similarity">
    <text evidence="1">Belongs to the UPF0065 (bug) family.</text>
</comment>
<evidence type="ECO:0000256" key="1">
    <source>
        <dbReference type="ARBA" id="ARBA00006987"/>
    </source>
</evidence>
<dbReference type="Proteomes" id="UP001305521">
    <property type="component" value="Chromosome"/>
</dbReference>
<evidence type="ECO:0000313" key="3">
    <source>
        <dbReference type="EMBL" id="WPB84263.1"/>
    </source>
</evidence>
<dbReference type="Gene3D" id="3.40.190.150">
    <property type="entry name" value="Bordetella uptake gene, domain 1"/>
    <property type="match status" value="1"/>
</dbReference>
<keyword evidence="2" id="KW-0732">Signal</keyword>
<feature type="signal peptide" evidence="2">
    <location>
        <begin position="1"/>
        <end position="20"/>
    </location>
</feature>
<proteinExistence type="inferred from homology"/>
<dbReference type="RefSeq" id="WP_318648219.1">
    <property type="nucleotide sequence ID" value="NZ_CP137852.1"/>
</dbReference>
<dbReference type="Gene3D" id="3.40.190.10">
    <property type="entry name" value="Periplasmic binding protein-like II"/>
    <property type="match status" value="1"/>
</dbReference>
<gene>
    <name evidence="3" type="ORF">R9Z33_19470</name>
</gene>
<dbReference type="CDD" id="cd07012">
    <property type="entry name" value="PBP2_Bug_TTT"/>
    <property type="match status" value="1"/>
</dbReference>
<dbReference type="InterPro" id="IPR005064">
    <property type="entry name" value="BUG"/>
</dbReference>
<reference evidence="3 4" key="1">
    <citation type="submission" date="2023-11" db="EMBL/GenBank/DDBJ databases">
        <title>Arctic aerobic anoxygenic photoheterotroph Sediminicoccus rosea KRV36 adapts its photosynthesis to long days of polar summer.</title>
        <authorList>
            <person name="Tomasch J."/>
            <person name="Kopejtka K."/>
            <person name="Bily T."/>
            <person name="Gardiner A.T."/>
            <person name="Gardian Z."/>
            <person name="Shivaramu S."/>
            <person name="Koblizek M."/>
            <person name="Engelhardt F."/>
            <person name="Kaftan D."/>
        </authorList>
    </citation>
    <scope>NUCLEOTIDE SEQUENCE [LARGE SCALE GENOMIC DNA]</scope>
    <source>
        <strain evidence="3 4">R-30</strain>
    </source>
</reference>
<sequence length="311" mass="32676">MRHALGLLLACMFLSAPLQAQTPITIVVNFGAGGSADRMARLLAPEMSEMLGTQVIVKNTTGAGGAIGAAEVARARADGNTLLLSTTGPMAIQPFFRNDLPYRVTDFAPLCQVGDAPVMMMAAPTGPVRDAASLVAAARAARGGFTYGSAGQGSIPHIVMVALARQANVEMVHVPFRGSAEAVIALLRGDVMVYADLPGPLQANNLTAVGVMAEARTAEFPNVPTLREQGFDLVHSIWAGLFAPAGTPPAVLDRLQSACERALQRPAVVEGFQRLATPITYRGRSDFAAFWQAELEKFRAIVQAAGIRPGD</sequence>
<accession>A0ABZ0PFY7</accession>
<keyword evidence="4" id="KW-1185">Reference proteome</keyword>
<evidence type="ECO:0000313" key="4">
    <source>
        <dbReference type="Proteomes" id="UP001305521"/>
    </source>
</evidence>
<dbReference type="EMBL" id="CP137852">
    <property type="protein sequence ID" value="WPB84263.1"/>
    <property type="molecule type" value="Genomic_DNA"/>
</dbReference>
<evidence type="ECO:0000256" key="2">
    <source>
        <dbReference type="SAM" id="SignalP"/>
    </source>
</evidence>
<protein>
    <submittedName>
        <fullName evidence="3">Tripartite tricarboxylate transporter substrate binding protein</fullName>
    </submittedName>
</protein>
<dbReference type="PANTHER" id="PTHR42928:SF5">
    <property type="entry name" value="BLR1237 PROTEIN"/>
    <property type="match status" value="1"/>
</dbReference>